<feature type="domain" description="GAR" evidence="6">
    <location>
        <begin position="261"/>
        <end position="305"/>
    </location>
</feature>
<proteinExistence type="predicted"/>
<name>A0A7J6LD42_PERCH</name>
<comment type="caution">
    <text evidence="7">The sequence shown here is derived from an EMBL/GenBank/DDBJ whole genome shotgun (WGS) entry which is preliminary data.</text>
</comment>
<keyword evidence="4" id="KW-0175">Coiled coil</keyword>
<feature type="region of interest" description="Disordered" evidence="5">
    <location>
        <begin position="1"/>
        <end position="48"/>
    </location>
</feature>
<evidence type="ECO:0000256" key="1">
    <source>
        <dbReference type="ARBA" id="ARBA00004245"/>
    </source>
</evidence>
<dbReference type="EMBL" id="JAAPAO010000556">
    <property type="protein sequence ID" value="KAF4657167.1"/>
    <property type="molecule type" value="Genomic_DNA"/>
</dbReference>
<evidence type="ECO:0000256" key="5">
    <source>
        <dbReference type="SAM" id="MobiDB-lite"/>
    </source>
</evidence>
<dbReference type="GO" id="GO:0008017">
    <property type="term" value="F:microtubule binding"/>
    <property type="evidence" value="ECO:0007669"/>
    <property type="project" value="InterPro"/>
</dbReference>
<dbReference type="InterPro" id="IPR036534">
    <property type="entry name" value="GAR_dom_sf"/>
</dbReference>
<keyword evidence="8" id="KW-1185">Reference proteome</keyword>
<accession>A0A7J6LD42</accession>
<dbReference type="InterPro" id="IPR003108">
    <property type="entry name" value="GAR_dom"/>
</dbReference>
<feature type="coiled-coil region" evidence="4">
    <location>
        <begin position="180"/>
        <end position="207"/>
    </location>
</feature>
<evidence type="ECO:0000256" key="2">
    <source>
        <dbReference type="ARBA" id="ARBA00022490"/>
    </source>
</evidence>
<dbReference type="Gene3D" id="3.30.920.20">
    <property type="entry name" value="Gas2-like domain"/>
    <property type="match status" value="1"/>
</dbReference>
<dbReference type="SUPFAM" id="SSF143575">
    <property type="entry name" value="GAS2 domain-like"/>
    <property type="match status" value="1"/>
</dbReference>
<evidence type="ECO:0000313" key="8">
    <source>
        <dbReference type="Proteomes" id="UP000591131"/>
    </source>
</evidence>
<reference evidence="7 8" key="1">
    <citation type="submission" date="2020-04" db="EMBL/GenBank/DDBJ databases">
        <title>Perkinsus chesapeaki whole genome sequence.</title>
        <authorList>
            <person name="Bogema D.R."/>
        </authorList>
    </citation>
    <scope>NUCLEOTIDE SEQUENCE [LARGE SCALE GENOMIC DNA]</scope>
    <source>
        <strain evidence="7">ATCC PRA-425</strain>
    </source>
</reference>
<comment type="subcellular location">
    <subcellularLocation>
        <location evidence="1">Cytoplasm</location>
        <location evidence="1">Cytoskeleton</location>
    </subcellularLocation>
</comment>
<evidence type="ECO:0000259" key="6">
    <source>
        <dbReference type="Pfam" id="PF02187"/>
    </source>
</evidence>
<gene>
    <name evidence="7" type="ORF">FOL47_008562</name>
</gene>
<feature type="compositionally biased region" description="Polar residues" evidence="5">
    <location>
        <begin position="106"/>
        <end position="126"/>
    </location>
</feature>
<dbReference type="Proteomes" id="UP000591131">
    <property type="component" value="Unassembled WGS sequence"/>
</dbReference>
<dbReference type="Pfam" id="PF02187">
    <property type="entry name" value="GAS2"/>
    <property type="match status" value="1"/>
</dbReference>
<dbReference type="AlphaFoldDB" id="A0A7J6LD42"/>
<organism evidence="7 8">
    <name type="scientific">Perkinsus chesapeaki</name>
    <name type="common">Clam parasite</name>
    <name type="synonym">Perkinsus andrewsi</name>
    <dbReference type="NCBI Taxonomy" id="330153"/>
    <lineage>
        <taxon>Eukaryota</taxon>
        <taxon>Sar</taxon>
        <taxon>Alveolata</taxon>
        <taxon>Perkinsozoa</taxon>
        <taxon>Perkinsea</taxon>
        <taxon>Perkinsida</taxon>
        <taxon>Perkinsidae</taxon>
        <taxon>Perkinsus</taxon>
    </lineage>
</organism>
<dbReference type="OrthoDB" id="298720at2759"/>
<keyword evidence="2" id="KW-0963">Cytoplasm</keyword>
<feature type="region of interest" description="Disordered" evidence="5">
    <location>
        <begin position="104"/>
        <end position="150"/>
    </location>
</feature>
<keyword evidence="3" id="KW-0206">Cytoskeleton</keyword>
<sequence>MAGQLAWSGPPQSLGAPQSLPYGGQIGRMPTVMANGQKPPDDQRPVSAPVVREQVEGAPKNLLTAGLSTGPILTNLGRAQAGDGEVLATAVGGDTSKTRRARAVSPSKSGYFSPTSRAALRNSSRRVSQHDRTRSAAHLGGQQPPTERVEEWRKSRAKMEALHTQFMREYEARAASHHTCKDLQRLIEEEKRKIDELQKKILSTQFRSSKLEETSAVIADAIVALQDRLPRVSLKSSKESAARADHIDKAILEYMDTHPEFTVTVKKHEPGVYTIGNRKMRLTTRGDMVVVRIGGGYHTLEEYFDGYWKSDWQAHQTIGGSLTAMSTSTWVAPSGSLSARLSGRACGYA</sequence>
<evidence type="ECO:0000256" key="4">
    <source>
        <dbReference type="SAM" id="Coils"/>
    </source>
</evidence>
<dbReference type="GO" id="GO:0005856">
    <property type="term" value="C:cytoskeleton"/>
    <property type="evidence" value="ECO:0007669"/>
    <property type="project" value="UniProtKB-SubCell"/>
</dbReference>
<evidence type="ECO:0000313" key="7">
    <source>
        <dbReference type="EMBL" id="KAF4657167.1"/>
    </source>
</evidence>
<protein>
    <recommendedName>
        <fullName evidence="6">GAR domain-containing protein</fullName>
    </recommendedName>
</protein>
<evidence type="ECO:0000256" key="3">
    <source>
        <dbReference type="ARBA" id="ARBA00023212"/>
    </source>
</evidence>